<proteinExistence type="inferred from homology"/>
<accession>M2QEN0</accession>
<protein>
    <submittedName>
        <fullName evidence="6 7">Hydrolase</fullName>
    </submittedName>
</protein>
<sequence>MRKTWSIALAIAILAAAAAAAVPAGASPGAQAKPEPVKWGPCPEDAAAPGLECSTIKVPLDYDDPGGKRIDIAISRLVSKNPGQRRGVLLTNPGGPSAGLKFPADLRTAKMPQAVLDSYDLIGFDPRGMGHSTSVTCDLTPEQSAVGNVPPYARDAADVAKRAEQSKAIARQCATSKTAWMLPHVSTANTARDMDSIRAALGEKKISFAGYSWGTHLGAVYTTLYPQRSDRIMLDSNVGPDGWDYANDRMYAQGFDDRFPDFAKFAAAKPEYGLGSTPEQVTAKYFDLAARLDKAPVRDIDGPTFRMLTYGFLFSDAGMPLVGKIWQALDKDQPLPPMGPGEVPGVENLVSGRYYMICNDSRWPGSVGTYQRTVAIDRLRHPMFGAAGANVQPCAFWSAPADPPVRVGDRGPSNVLMLQNQRDPATPLKGAEKLRRALGDRARMVTVDAGGHGVYPYVGNKCADTAATTFLLTGQRPKHDLACAAEPR</sequence>
<dbReference type="SUPFAM" id="SSF53474">
    <property type="entry name" value="alpha/beta-Hydrolases"/>
    <property type="match status" value="1"/>
</dbReference>
<dbReference type="EMBL" id="ANMG01000056">
    <property type="protein sequence ID" value="EMD24487.1"/>
    <property type="molecule type" value="Genomic_DNA"/>
</dbReference>
<keyword evidence="2 4" id="KW-0732">Signal</keyword>
<reference evidence="7 9" key="2">
    <citation type="submission" date="2017-02" db="EMBL/GenBank/DDBJ databases">
        <title>Amycolatopsis azurea DSM 43854 draft genome.</title>
        <authorList>
            <person name="Mayilraj S."/>
        </authorList>
    </citation>
    <scope>NUCLEOTIDE SEQUENCE [LARGE SCALE GENOMIC DNA]</scope>
    <source>
        <strain evidence="7 9">DSM 43854</strain>
    </source>
</reference>
<evidence type="ECO:0000259" key="5">
    <source>
        <dbReference type="Pfam" id="PF08386"/>
    </source>
</evidence>
<feature type="domain" description="Peptidase S33 tripeptidyl aminopeptidase-like C-terminal" evidence="5">
    <location>
        <begin position="382"/>
        <end position="483"/>
    </location>
</feature>
<dbReference type="RefSeq" id="WP_005163118.1">
    <property type="nucleotide sequence ID" value="NZ_ANMG01000056.1"/>
</dbReference>
<comment type="caution">
    <text evidence="6">The sequence shown here is derived from an EMBL/GenBank/DDBJ whole genome shotgun (WGS) entry which is preliminary data.</text>
</comment>
<dbReference type="Pfam" id="PF08386">
    <property type="entry name" value="Abhydrolase_4"/>
    <property type="match status" value="1"/>
</dbReference>
<dbReference type="PATRIC" id="fig|1238180.3.peg.5770"/>
<dbReference type="PANTHER" id="PTHR43248">
    <property type="entry name" value="2-SUCCINYL-6-HYDROXY-2,4-CYCLOHEXADIENE-1-CARBOXYLATE SYNTHASE"/>
    <property type="match status" value="1"/>
</dbReference>
<dbReference type="Gene3D" id="3.40.50.1820">
    <property type="entry name" value="alpha/beta hydrolase"/>
    <property type="match status" value="1"/>
</dbReference>
<evidence type="ECO:0000313" key="6">
    <source>
        <dbReference type="EMBL" id="EMD24487.1"/>
    </source>
</evidence>
<dbReference type="InterPro" id="IPR029058">
    <property type="entry name" value="AB_hydrolase_fold"/>
</dbReference>
<feature type="signal peptide" evidence="4">
    <location>
        <begin position="1"/>
        <end position="26"/>
    </location>
</feature>
<evidence type="ECO:0000256" key="2">
    <source>
        <dbReference type="ARBA" id="ARBA00022729"/>
    </source>
</evidence>
<dbReference type="GO" id="GO:0016787">
    <property type="term" value="F:hydrolase activity"/>
    <property type="evidence" value="ECO:0007669"/>
    <property type="project" value="UniProtKB-KW"/>
</dbReference>
<dbReference type="Proteomes" id="UP000014137">
    <property type="component" value="Unassembled WGS sequence"/>
</dbReference>
<keyword evidence="3 6" id="KW-0378">Hydrolase</keyword>
<comment type="similarity">
    <text evidence="1">Belongs to the peptidase S33 family.</text>
</comment>
<evidence type="ECO:0000256" key="3">
    <source>
        <dbReference type="ARBA" id="ARBA00022801"/>
    </source>
</evidence>
<dbReference type="InterPro" id="IPR051601">
    <property type="entry name" value="Serine_prot/Carboxylest_S33"/>
</dbReference>
<keyword evidence="9" id="KW-1185">Reference proteome</keyword>
<name>M2QEN0_9PSEU</name>
<reference evidence="6 8" key="1">
    <citation type="submission" date="2012-10" db="EMBL/GenBank/DDBJ databases">
        <title>Genome assembly of Amycolatopsis azurea DSM 43854.</title>
        <authorList>
            <person name="Khatri I."/>
            <person name="Kaur I."/>
            <person name="Subramanian S."/>
            <person name="Mayilraj S."/>
        </authorList>
    </citation>
    <scope>NUCLEOTIDE SEQUENCE [LARGE SCALE GENOMIC DNA]</scope>
    <source>
        <strain evidence="6 8">DSM 43854</strain>
    </source>
</reference>
<feature type="chain" id="PRO_5004022972" evidence="4">
    <location>
        <begin position="27"/>
        <end position="488"/>
    </location>
</feature>
<gene>
    <name evidence="7" type="ORF">B0293_39625</name>
    <name evidence="6" type="ORF">C791_5855</name>
</gene>
<dbReference type="PANTHER" id="PTHR43248:SF29">
    <property type="entry name" value="TRIPEPTIDYL AMINOPEPTIDASE"/>
    <property type="match status" value="1"/>
</dbReference>
<evidence type="ECO:0000256" key="4">
    <source>
        <dbReference type="SAM" id="SignalP"/>
    </source>
</evidence>
<organism evidence="6 8">
    <name type="scientific">Amycolatopsis azurea DSM 43854</name>
    <dbReference type="NCBI Taxonomy" id="1238180"/>
    <lineage>
        <taxon>Bacteria</taxon>
        <taxon>Bacillati</taxon>
        <taxon>Actinomycetota</taxon>
        <taxon>Actinomycetes</taxon>
        <taxon>Pseudonocardiales</taxon>
        <taxon>Pseudonocardiaceae</taxon>
        <taxon>Amycolatopsis</taxon>
    </lineage>
</organism>
<evidence type="ECO:0000313" key="9">
    <source>
        <dbReference type="Proteomes" id="UP000188551"/>
    </source>
</evidence>
<evidence type="ECO:0000256" key="1">
    <source>
        <dbReference type="ARBA" id="ARBA00010088"/>
    </source>
</evidence>
<dbReference type="OrthoDB" id="4447445at2"/>
<evidence type="ECO:0000313" key="7">
    <source>
        <dbReference type="EMBL" id="OOC01128.1"/>
    </source>
</evidence>
<evidence type="ECO:0000313" key="8">
    <source>
        <dbReference type="Proteomes" id="UP000014137"/>
    </source>
</evidence>
<dbReference type="Proteomes" id="UP000188551">
    <property type="component" value="Unassembled WGS sequence"/>
</dbReference>
<dbReference type="EMBL" id="MUXN01000031">
    <property type="protein sequence ID" value="OOC01128.1"/>
    <property type="molecule type" value="Genomic_DNA"/>
</dbReference>
<dbReference type="InterPro" id="IPR013595">
    <property type="entry name" value="Pept_S33_TAP-like_C"/>
</dbReference>
<dbReference type="AlphaFoldDB" id="M2QEN0"/>